<evidence type="ECO:0000256" key="3">
    <source>
        <dbReference type="ARBA" id="ARBA00022475"/>
    </source>
</evidence>
<feature type="transmembrane region" description="Helical" evidence="7">
    <location>
        <begin position="133"/>
        <end position="154"/>
    </location>
</feature>
<sequence length="412" mass="42286">AIWQVLAGSGPRAERIREHAHHSMAPVWETNHVWLIFVLTVLWTTFPVAFGSIASTLCVPLFIAGVGIIMRGAAYALRAGTSSPRQVKTIDMVSAISSVLTPFFLGTAVGGVASGRVPVGNAEGDLITSWLNATSLILGVISVVTAGYMAAVFLAADAARHGEDDLAEDYRLRALIAGALGGVAAVAGLAALRADARALFDELLSGAGVPAVIASGVAGVATVVLLLTRRYEVARYTSAVAVAAIIAGWALAQNPTILPGLTIDDAAAPEPTLIAVMVAVVAGAFVLLPSLGLLFTLTLGGKLGEGADEPADPRGVREGLLTSATDRTGRLALAAFTVGAAFLVIGEVFWMHAVGVVASTAAILLGLQAVLPAFLTEPLEAEGSGRPGPSPPVEAAGWALTLYALWNVLRRR</sequence>
<feature type="transmembrane region" description="Helical" evidence="7">
    <location>
        <begin position="331"/>
        <end position="350"/>
    </location>
</feature>
<dbReference type="AlphaFoldDB" id="A0A6J4TIQ0"/>
<evidence type="ECO:0000256" key="7">
    <source>
        <dbReference type="SAM" id="Phobius"/>
    </source>
</evidence>
<proteinExistence type="inferred from homology"/>
<keyword evidence="5 7" id="KW-1133">Transmembrane helix</keyword>
<feature type="transmembrane region" description="Helical" evidence="7">
    <location>
        <begin position="33"/>
        <end position="53"/>
    </location>
</feature>
<dbReference type="InterPro" id="IPR003317">
    <property type="entry name" value="Cyt-d_oxidase_su2"/>
</dbReference>
<dbReference type="EC" id="1.10.3.-" evidence="8"/>
<dbReference type="GO" id="GO:0016682">
    <property type="term" value="F:oxidoreductase activity, acting on diphenols and related substances as donors, oxygen as acceptor"/>
    <property type="evidence" value="ECO:0007669"/>
    <property type="project" value="TreeGrafter"/>
</dbReference>
<feature type="transmembrane region" description="Helical" evidence="7">
    <location>
        <begin position="272"/>
        <end position="295"/>
    </location>
</feature>
<dbReference type="GO" id="GO:0005886">
    <property type="term" value="C:plasma membrane"/>
    <property type="evidence" value="ECO:0007669"/>
    <property type="project" value="UniProtKB-SubCell"/>
</dbReference>
<dbReference type="GO" id="GO:0019646">
    <property type="term" value="P:aerobic electron transport chain"/>
    <property type="evidence" value="ECO:0007669"/>
    <property type="project" value="TreeGrafter"/>
</dbReference>
<keyword evidence="8" id="KW-0560">Oxidoreductase</keyword>
<keyword evidence="6 7" id="KW-0472">Membrane</keyword>
<evidence type="ECO:0000256" key="2">
    <source>
        <dbReference type="ARBA" id="ARBA00007543"/>
    </source>
</evidence>
<evidence type="ECO:0000256" key="5">
    <source>
        <dbReference type="ARBA" id="ARBA00022989"/>
    </source>
</evidence>
<evidence type="ECO:0000256" key="6">
    <source>
        <dbReference type="ARBA" id="ARBA00023136"/>
    </source>
</evidence>
<feature type="transmembrane region" description="Helical" evidence="7">
    <location>
        <begin position="204"/>
        <end position="226"/>
    </location>
</feature>
<gene>
    <name evidence="8" type="ORF">AVDCRST_MAG79-341</name>
</gene>
<feature type="transmembrane region" description="Helical" evidence="7">
    <location>
        <begin position="233"/>
        <end position="252"/>
    </location>
</feature>
<comment type="similarity">
    <text evidence="2">Belongs to the cytochrome ubiquinol oxidase subunit 2 family.</text>
</comment>
<comment type="subcellular location">
    <subcellularLocation>
        <location evidence="1">Cell membrane</location>
        <topology evidence="1">Multi-pass membrane protein</topology>
    </subcellularLocation>
</comment>
<reference evidence="8" key="1">
    <citation type="submission" date="2020-02" db="EMBL/GenBank/DDBJ databases">
        <authorList>
            <person name="Meier V. D."/>
        </authorList>
    </citation>
    <scope>NUCLEOTIDE SEQUENCE</scope>
    <source>
        <strain evidence="8">AVDCRST_MAG79</strain>
    </source>
</reference>
<evidence type="ECO:0000313" key="8">
    <source>
        <dbReference type="EMBL" id="CAA9523525.1"/>
    </source>
</evidence>
<feature type="transmembrane region" description="Helical" evidence="7">
    <location>
        <begin position="356"/>
        <end position="376"/>
    </location>
</feature>
<organism evidence="8">
    <name type="scientific">uncultured Thermoleophilia bacterium</name>
    <dbReference type="NCBI Taxonomy" id="1497501"/>
    <lineage>
        <taxon>Bacteria</taxon>
        <taxon>Bacillati</taxon>
        <taxon>Actinomycetota</taxon>
        <taxon>Thermoleophilia</taxon>
        <taxon>environmental samples</taxon>
    </lineage>
</organism>
<keyword evidence="4 7" id="KW-0812">Transmembrane</keyword>
<accession>A0A6J4TIQ0</accession>
<dbReference type="PANTHER" id="PTHR43141:SF4">
    <property type="entry name" value="CYTOCHROME BD2 SUBUNIT II"/>
    <property type="match status" value="1"/>
</dbReference>
<evidence type="ECO:0000256" key="1">
    <source>
        <dbReference type="ARBA" id="ARBA00004651"/>
    </source>
</evidence>
<feature type="transmembrane region" description="Helical" evidence="7">
    <location>
        <begin position="174"/>
        <end position="192"/>
    </location>
</feature>
<name>A0A6J4TIQ0_9ACTN</name>
<dbReference type="GO" id="GO:0070069">
    <property type="term" value="C:cytochrome complex"/>
    <property type="evidence" value="ECO:0007669"/>
    <property type="project" value="TreeGrafter"/>
</dbReference>
<keyword evidence="3" id="KW-1003">Cell membrane</keyword>
<dbReference type="PANTHER" id="PTHR43141">
    <property type="entry name" value="CYTOCHROME BD2 SUBUNIT II"/>
    <property type="match status" value="1"/>
</dbReference>
<dbReference type="Pfam" id="PF02322">
    <property type="entry name" value="Cyt_bd_oxida_II"/>
    <property type="match status" value="1"/>
</dbReference>
<dbReference type="EMBL" id="CADCWC010000064">
    <property type="protein sequence ID" value="CAA9523525.1"/>
    <property type="molecule type" value="Genomic_DNA"/>
</dbReference>
<feature type="transmembrane region" description="Helical" evidence="7">
    <location>
        <begin position="89"/>
        <end position="113"/>
    </location>
</feature>
<dbReference type="GO" id="GO:0009055">
    <property type="term" value="F:electron transfer activity"/>
    <property type="evidence" value="ECO:0007669"/>
    <property type="project" value="TreeGrafter"/>
</dbReference>
<feature type="transmembrane region" description="Helical" evidence="7">
    <location>
        <begin position="59"/>
        <end position="77"/>
    </location>
</feature>
<evidence type="ECO:0000256" key="4">
    <source>
        <dbReference type="ARBA" id="ARBA00022692"/>
    </source>
</evidence>
<feature type="non-terminal residue" evidence="8">
    <location>
        <position position="1"/>
    </location>
</feature>
<protein>
    <submittedName>
        <fullName evidence="8">Cytochrome bd terminal oxidase subunit II</fullName>
        <ecNumber evidence="8">1.10.3.-</ecNumber>
    </submittedName>
</protein>